<reference evidence="1 2" key="1">
    <citation type="submission" date="2018-05" db="EMBL/GenBank/DDBJ databases">
        <title>Evolution of GPA BGCs.</title>
        <authorList>
            <person name="Waglechner N."/>
            <person name="Wright G.D."/>
        </authorList>
    </citation>
    <scope>NUCLEOTIDE SEQUENCE [LARGE SCALE GENOMIC DNA]</scope>
    <source>
        <strain evidence="1 2">DSM 5908</strain>
    </source>
</reference>
<evidence type="ECO:0000313" key="1">
    <source>
        <dbReference type="EMBL" id="RSM48749.1"/>
    </source>
</evidence>
<evidence type="ECO:0000313" key="2">
    <source>
        <dbReference type="Proteomes" id="UP000286716"/>
    </source>
</evidence>
<dbReference type="AlphaFoldDB" id="A0A428X0A8"/>
<sequence length="101" mass="11392">MLDVVKFSQYVQTFKSTLEDEDERKFLSAILWIAWILTAQKEDLKAGFNESFTPEQADLITAYSHGNWTLPPLIQASLNTSINASINDSINAAIRPYTVKP</sequence>
<accession>A0A428X0A8</accession>
<dbReference type="RefSeq" id="WP_020647161.1">
    <property type="nucleotide sequence ID" value="NZ_QHHU01000006.1"/>
</dbReference>
<protein>
    <submittedName>
        <fullName evidence="1">Uncharacterized protein</fullName>
    </submittedName>
</protein>
<keyword evidence="2" id="KW-1185">Reference proteome</keyword>
<dbReference type="Proteomes" id="UP000286716">
    <property type="component" value="Unassembled WGS sequence"/>
</dbReference>
<dbReference type="EMBL" id="QHHU01000006">
    <property type="protein sequence ID" value="RSM48749.1"/>
    <property type="molecule type" value="Genomic_DNA"/>
</dbReference>
<proteinExistence type="predicted"/>
<gene>
    <name evidence="1" type="ORF">DMA12_06425</name>
</gene>
<name>A0A428X0A8_AMYBA</name>
<comment type="caution">
    <text evidence="1">The sequence shown here is derived from an EMBL/GenBank/DDBJ whole genome shotgun (WGS) entry which is preliminary data.</text>
</comment>
<organism evidence="1 2">
    <name type="scientific">Amycolatopsis balhimycina DSM 5908</name>
    <dbReference type="NCBI Taxonomy" id="1081091"/>
    <lineage>
        <taxon>Bacteria</taxon>
        <taxon>Bacillati</taxon>
        <taxon>Actinomycetota</taxon>
        <taxon>Actinomycetes</taxon>
        <taxon>Pseudonocardiales</taxon>
        <taxon>Pseudonocardiaceae</taxon>
        <taxon>Amycolatopsis</taxon>
    </lineage>
</organism>